<dbReference type="FunCoup" id="A0A6P7IVC4">
    <property type="interactions" value="53"/>
</dbReference>
<dbReference type="Gene3D" id="3.40.50.300">
    <property type="entry name" value="P-loop containing nucleotide triphosphate hydrolases"/>
    <property type="match status" value="1"/>
</dbReference>
<evidence type="ECO:0000256" key="2">
    <source>
        <dbReference type="SAM" id="MobiDB-lite"/>
    </source>
</evidence>
<dbReference type="OrthoDB" id="3598281at2759"/>
<dbReference type="InterPro" id="IPR027417">
    <property type="entry name" value="P-loop_NTPase"/>
</dbReference>
<dbReference type="GeneID" id="114440151"/>
<keyword evidence="1" id="KW-0175">Coiled coil</keyword>
<gene>
    <name evidence="5" type="primary">LOC114440151</name>
</gene>
<organism evidence="4 5">
    <name type="scientific">Parambassis ranga</name>
    <name type="common">Indian glassy fish</name>
    <dbReference type="NCBI Taxonomy" id="210632"/>
    <lineage>
        <taxon>Eukaryota</taxon>
        <taxon>Metazoa</taxon>
        <taxon>Chordata</taxon>
        <taxon>Craniata</taxon>
        <taxon>Vertebrata</taxon>
        <taxon>Euteleostomi</taxon>
        <taxon>Actinopterygii</taxon>
        <taxon>Neopterygii</taxon>
        <taxon>Teleostei</taxon>
        <taxon>Neoteleostei</taxon>
        <taxon>Acanthomorphata</taxon>
        <taxon>Ovalentaria</taxon>
        <taxon>Ambassidae</taxon>
        <taxon>Parambassis</taxon>
    </lineage>
</organism>
<dbReference type="InterPro" id="IPR045063">
    <property type="entry name" value="Dynamin_N"/>
</dbReference>
<dbReference type="GO" id="GO:0003924">
    <property type="term" value="F:GTPase activity"/>
    <property type="evidence" value="ECO:0007669"/>
    <property type="project" value="TreeGrafter"/>
</dbReference>
<accession>A0A6P7IVC4</accession>
<protein>
    <submittedName>
        <fullName evidence="5">Nuclear GTPase SLIP-GC-like</fullName>
    </submittedName>
</protein>
<dbReference type="PANTHER" id="PTHR47308:SF1">
    <property type="entry name" value="NUCLEAR GTPASE SLIP-GC"/>
    <property type="match status" value="1"/>
</dbReference>
<dbReference type="Pfam" id="PF00350">
    <property type="entry name" value="Dynamin_N"/>
    <property type="match status" value="1"/>
</dbReference>
<evidence type="ECO:0000313" key="5">
    <source>
        <dbReference type="RefSeq" id="XP_028268247.1"/>
    </source>
</evidence>
<dbReference type="SUPFAM" id="SSF52540">
    <property type="entry name" value="P-loop containing nucleoside triphosphate hydrolases"/>
    <property type="match status" value="1"/>
</dbReference>
<dbReference type="Proteomes" id="UP000515145">
    <property type="component" value="Chromosome 8"/>
</dbReference>
<feature type="region of interest" description="Disordered" evidence="2">
    <location>
        <begin position="158"/>
        <end position="188"/>
    </location>
</feature>
<dbReference type="RefSeq" id="XP_028268247.1">
    <property type="nucleotide sequence ID" value="XM_028412446.1"/>
</dbReference>
<feature type="compositionally biased region" description="Polar residues" evidence="2">
    <location>
        <begin position="28"/>
        <end position="39"/>
    </location>
</feature>
<dbReference type="InParanoid" id="A0A6P7IVC4"/>
<reference evidence="5" key="1">
    <citation type="submission" date="2025-08" db="UniProtKB">
        <authorList>
            <consortium name="RefSeq"/>
        </authorList>
    </citation>
    <scope>IDENTIFICATION</scope>
</reference>
<sequence length="750" mass="84853">MQPSTSDTAKRKPSLQAGPPARKRQRDTSPGSNSETNTLSDVKSIMGSVHEKLQQCQTTKLNDFMKNKIMALETDKRELVGVFGKTGAGKSSLINAVIGVEDLLPSGDLSACTSVMIKVEANMDNSKYVAEIEFITEKDWENELSFMCRCLQNADQDADDAAAADEDDDDDAAVADEDDDDDAADDDDEFSDKLSALYGEEWEQKLTTYKELLEKKYFKEIPEFSSSQKKTLTAKTAKALSEELIKYTRAKSKHGEGRKEIKRWYWPLVKCVTVKVPKNHLLQHVTLVDLPGNGDDNRSRDKMWKKIIGDCSTVWIVTEINRAASEKEAWEILDGVTSLIGNGGQCQKMHFICTKSDCITKVQDNDIRTALLNRNKRAKMEVTTKFKQKKHTKTHFSDVTFEVFTVSSTEFLQKKNLEPEDTEIPKLQGFLKNLNDHHSLMSNYVSGAYGILSLIQGANRGDGAIKKTEVYTELENTMRSQLCKVRKAIEDAYKAFEKCLDVGVKKSKCSCEKELKSFLYSKKDGRGFHRTLRCVVENGGTHKPKSGAPINLNMKLSSHLTGSIDVKFRKTFPQKTEGKCGPFNGVINSFSLGTERLLKKHKDVELQLTFLKTEENQMKRKLNLVIRDKKKEIYNSLTENVQRTMQTAYDEAKNITGKDSLKRMRNILENHMKESKDTMFKQARDTMLEKLKDLQEEILETLKKTMMESIELSLKTDDHSIPDVSAELVVVKKYYSELCSSTDEEESLTG</sequence>
<dbReference type="InterPro" id="IPR053082">
    <property type="entry name" value="Nuclear_GTPase_SLIP-GC"/>
</dbReference>
<evidence type="ECO:0000313" key="4">
    <source>
        <dbReference type="Proteomes" id="UP000515145"/>
    </source>
</evidence>
<feature type="domain" description="Dynamin N-terminal" evidence="3">
    <location>
        <begin position="80"/>
        <end position="332"/>
    </location>
</feature>
<feature type="coiled-coil region" evidence="1">
    <location>
        <begin position="658"/>
        <end position="708"/>
    </location>
</feature>
<dbReference type="PANTHER" id="PTHR47308">
    <property type="entry name" value="NUCLEAR GTPASE SLIP-GC"/>
    <property type="match status" value="1"/>
</dbReference>
<proteinExistence type="predicted"/>
<dbReference type="AlphaFoldDB" id="A0A6P7IVC4"/>
<evidence type="ECO:0000256" key="1">
    <source>
        <dbReference type="SAM" id="Coils"/>
    </source>
</evidence>
<keyword evidence="4" id="KW-1185">Reference proteome</keyword>
<evidence type="ECO:0000259" key="3">
    <source>
        <dbReference type="Pfam" id="PF00350"/>
    </source>
</evidence>
<name>A0A6P7IVC4_9TELE</name>
<feature type="region of interest" description="Disordered" evidence="2">
    <location>
        <begin position="1"/>
        <end position="39"/>
    </location>
</feature>